<gene>
    <name evidence="11" type="ORF">PMZ80_011029</name>
</gene>
<organism evidence="11 12">
    <name type="scientific">Knufia obscura</name>
    <dbReference type="NCBI Taxonomy" id="1635080"/>
    <lineage>
        <taxon>Eukaryota</taxon>
        <taxon>Fungi</taxon>
        <taxon>Dikarya</taxon>
        <taxon>Ascomycota</taxon>
        <taxon>Pezizomycotina</taxon>
        <taxon>Eurotiomycetes</taxon>
        <taxon>Chaetothyriomycetidae</taxon>
        <taxon>Chaetothyriales</taxon>
        <taxon>Trichomeriaceae</taxon>
        <taxon>Knufia</taxon>
    </lineage>
</organism>
<dbReference type="SMART" id="SM00220">
    <property type="entry name" value="S_TKc"/>
    <property type="match status" value="1"/>
</dbReference>
<dbReference type="RefSeq" id="XP_064724856.1">
    <property type="nucleotide sequence ID" value="XM_064879417.1"/>
</dbReference>
<dbReference type="InterPro" id="IPR011009">
    <property type="entry name" value="Kinase-like_dom_sf"/>
</dbReference>
<evidence type="ECO:0000256" key="4">
    <source>
        <dbReference type="ARBA" id="ARBA00022741"/>
    </source>
</evidence>
<comment type="catalytic activity">
    <reaction evidence="8">
        <text>L-seryl-[protein] + ATP = O-phospho-L-seryl-[protein] + ADP + H(+)</text>
        <dbReference type="Rhea" id="RHEA:17989"/>
        <dbReference type="Rhea" id="RHEA-COMP:9863"/>
        <dbReference type="Rhea" id="RHEA-COMP:11604"/>
        <dbReference type="ChEBI" id="CHEBI:15378"/>
        <dbReference type="ChEBI" id="CHEBI:29999"/>
        <dbReference type="ChEBI" id="CHEBI:30616"/>
        <dbReference type="ChEBI" id="CHEBI:83421"/>
        <dbReference type="ChEBI" id="CHEBI:456216"/>
        <dbReference type="EC" id="2.7.11.1"/>
    </reaction>
</comment>
<dbReference type="InterPro" id="IPR017441">
    <property type="entry name" value="Protein_kinase_ATP_BS"/>
</dbReference>
<evidence type="ECO:0000256" key="7">
    <source>
        <dbReference type="ARBA" id="ARBA00047899"/>
    </source>
</evidence>
<dbReference type="PROSITE" id="PS00107">
    <property type="entry name" value="PROTEIN_KINASE_ATP"/>
    <property type="match status" value="1"/>
</dbReference>
<keyword evidence="2" id="KW-0723">Serine/threonine-protein kinase</keyword>
<evidence type="ECO:0000256" key="3">
    <source>
        <dbReference type="ARBA" id="ARBA00022679"/>
    </source>
</evidence>
<dbReference type="GeneID" id="90004478"/>
<dbReference type="EMBL" id="JAVHJV010000023">
    <property type="protein sequence ID" value="KAK5936766.1"/>
    <property type="molecule type" value="Genomic_DNA"/>
</dbReference>
<evidence type="ECO:0000256" key="2">
    <source>
        <dbReference type="ARBA" id="ARBA00022527"/>
    </source>
</evidence>
<evidence type="ECO:0000256" key="9">
    <source>
        <dbReference type="PROSITE-ProRule" id="PRU10141"/>
    </source>
</evidence>
<keyword evidence="12" id="KW-1185">Reference proteome</keyword>
<evidence type="ECO:0000313" key="12">
    <source>
        <dbReference type="Proteomes" id="UP001334248"/>
    </source>
</evidence>
<dbReference type="PANTHER" id="PTHR47634:SF9">
    <property type="entry name" value="PROTEIN KINASE DOMAIN-CONTAINING PROTEIN-RELATED"/>
    <property type="match status" value="1"/>
</dbReference>
<protein>
    <recommendedName>
        <fullName evidence="1">non-specific serine/threonine protein kinase</fullName>
        <ecNumber evidence="1">2.7.11.1</ecNumber>
    </recommendedName>
</protein>
<keyword evidence="5" id="KW-0418">Kinase</keyword>
<evidence type="ECO:0000256" key="5">
    <source>
        <dbReference type="ARBA" id="ARBA00022777"/>
    </source>
</evidence>
<proteinExistence type="predicted"/>
<dbReference type="SUPFAM" id="SSF56112">
    <property type="entry name" value="Protein kinase-like (PK-like)"/>
    <property type="match status" value="1"/>
</dbReference>
<evidence type="ECO:0000256" key="1">
    <source>
        <dbReference type="ARBA" id="ARBA00012513"/>
    </source>
</evidence>
<keyword evidence="3" id="KW-0808">Transferase</keyword>
<keyword evidence="4 9" id="KW-0547">Nucleotide-binding</keyword>
<evidence type="ECO:0000259" key="10">
    <source>
        <dbReference type="PROSITE" id="PS50011"/>
    </source>
</evidence>
<dbReference type="EC" id="2.7.11.1" evidence="1"/>
<dbReference type="Pfam" id="PF00069">
    <property type="entry name" value="Pkinase"/>
    <property type="match status" value="2"/>
</dbReference>
<evidence type="ECO:0000256" key="8">
    <source>
        <dbReference type="ARBA" id="ARBA00048679"/>
    </source>
</evidence>
<evidence type="ECO:0000256" key="6">
    <source>
        <dbReference type="ARBA" id="ARBA00022840"/>
    </source>
</evidence>
<dbReference type="PANTHER" id="PTHR47634">
    <property type="entry name" value="PROTEIN KINASE DOMAIN-CONTAINING PROTEIN-RELATED"/>
    <property type="match status" value="1"/>
</dbReference>
<dbReference type="PROSITE" id="PS50011">
    <property type="entry name" value="PROTEIN_KINASE_DOM"/>
    <property type="match status" value="1"/>
</dbReference>
<keyword evidence="6 9" id="KW-0067">ATP-binding</keyword>
<dbReference type="Gene3D" id="3.30.200.20">
    <property type="entry name" value="Phosphorylase Kinase, domain 1"/>
    <property type="match status" value="1"/>
</dbReference>
<comment type="catalytic activity">
    <reaction evidence="7">
        <text>L-threonyl-[protein] + ATP = O-phospho-L-threonyl-[protein] + ADP + H(+)</text>
        <dbReference type="Rhea" id="RHEA:46608"/>
        <dbReference type="Rhea" id="RHEA-COMP:11060"/>
        <dbReference type="Rhea" id="RHEA-COMP:11605"/>
        <dbReference type="ChEBI" id="CHEBI:15378"/>
        <dbReference type="ChEBI" id="CHEBI:30013"/>
        <dbReference type="ChEBI" id="CHEBI:30616"/>
        <dbReference type="ChEBI" id="CHEBI:61977"/>
        <dbReference type="ChEBI" id="CHEBI:456216"/>
        <dbReference type="EC" id="2.7.11.1"/>
    </reaction>
</comment>
<evidence type="ECO:0000313" key="11">
    <source>
        <dbReference type="EMBL" id="KAK5936766.1"/>
    </source>
</evidence>
<dbReference type="Proteomes" id="UP001334248">
    <property type="component" value="Unassembled WGS sequence"/>
</dbReference>
<accession>A0ABR0R817</accession>
<sequence length="386" mass="43424">MSNAVPAYYCDIESESLERYRPGGYHPVNINDTFNSGRYRVLQKLGWGGYSTVWLTYDSIQSRLAALKVVVAEISERSNEARILQHLASISAQHAGQCHLRKLTDYFFHDGPNGRHQCLVFSVDGVSAPALATRYGRDARLPGRLAWELSKQVTLALDCLHSNGIAHGDLYTGNILVSDVEGQFSDPRFLKELKPPLGLDINARPGYQITNSFPRQIVEPATFPLPDVDGQVHARLIDFEQAFLQTDQSLAKVRTPLIFRAPETLLDSSWDLRMDIWSLACTIFELVTGQPPFDGFMPTKAPLVLEWIAVFGDVPKEWIQQAEVVVGDCKDEIDGGTLSSWLRETYFNGERKVEFSGEDIQYLGDLLTRMMRYRPADRLSTQDIPP</sequence>
<feature type="domain" description="Protein kinase" evidence="10">
    <location>
        <begin position="39"/>
        <end position="386"/>
    </location>
</feature>
<feature type="binding site" evidence="9">
    <location>
        <position position="68"/>
    </location>
    <ligand>
        <name>ATP</name>
        <dbReference type="ChEBI" id="CHEBI:30616"/>
    </ligand>
</feature>
<comment type="caution">
    <text evidence="11">The sequence shown here is derived from an EMBL/GenBank/DDBJ whole genome shotgun (WGS) entry which is preliminary data.</text>
</comment>
<dbReference type="InterPro" id="IPR051334">
    <property type="entry name" value="SRPK"/>
</dbReference>
<name>A0ABR0R817_9EURO</name>
<reference evidence="11 12" key="1">
    <citation type="journal article" date="2023" name="Res Sq">
        <title>Genomic and morphological characterization of Knufia obscura isolated from the Mars 2020 spacecraft assembly facility.</title>
        <authorList>
            <person name="Chander A.M."/>
            <person name="Teixeira M.M."/>
            <person name="Singh N.K."/>
            <person name="Williams M.P."/>
            <person name="Parker C.W."/>
            <person name="Leo P."/>
            <person name="Stajich J.E."/>
            <person name="Torok T."/>
            <person name="Tighe S."/>
            <person name="Mason C.E."/>
            <person name="Venkateswaran K."/>
        </authorList>
    </citation>
    <scope>NUCLEOTIDE SEQUENCE [LARGE SCALE GENOMIC DNA]</scope>
    <source>
        <strain evidence="11 12">CCFEE 5817</strain>
    </source>
</reference>
<dbReference type="InterPro" id="IPR000719">
    <property type="entry name" value="Prot_kinase_dom"/>
</dbReference>
<dbReference type="Gene3D" id="1.10.510.10">
    <property type="entry name" value="Transferase(Phosphotransferase) domain 1"/>
    <property type="match status" value="1"/>
</dbReference>